<comment type="caution">
    <text evidence="1">The sequence shown here is derived from an EMBL/GenBank/DDBJ whole genome shotgun (WGS) entry which is preliminary data.</text>
</comment>
<dbReference type="EMBL" id="PDWZ02000001">
    <property type="protein sequence ID" value="KAB2110393.1"/>
    <property type="molecule type" value="Genomic_DNA"/>
</dbReference>
<accession>A0ACB6G1G8</accession>
<name>A0ACB6G1G8_9PLEO</name>
<evidence type="ECO:0000313" key="1">
    <source>
        <dbReference type="EMBL" id="KAB2110393.1"/>
    </source>
</evidence>
<reference evidence="1 2" key="1">
    <citation type="journal article" date="2019" name="bioRxiv">
        <title>Genomics, evolutionary history and diagnostics of the Alternaria alternata species group including apple and Asian pear pathotypes.</title>
        <authorList>
            <person name="Armitage A.D."/>
            <person name="Cockerton H.M."/>
            <person name="Sreenivasaprasad S."/>
            <person name="Woodhall J.W."/>
            <person name="Lane C.R."/>
            <person name="Harrison R.J."/>
            <person name="Clarkson J.P."/>
        </authorList>
    </citation>
    <scope>NUCLEOTIDE SEQUENCE [LARGE SCALE GENOMIC DNA]</scope>
    <source>
        <strain evidence="1 2">FERA 650</strain>
    </source>
</reference>
<protein>
    <submittedName>
        <fullName evidence="1">Uncharacterized protein</fullName>
    </submittedName>
</protein>
<evidence type="ECO:0000313" key="2">
    <source>
        <dbReference type="Proteomes" id="UP000293547"/>
    </source>
</evidence>
<dbReference type="Proteomes" id="UP000293547">
    <property type="component" value="Unassembled WGS sequence"/>
</dbReference>
<organism evidence="1 2">
    <name type="scientific">Alternaria gaisen</name>
    <dbReference type="NCBI Taxonomy" id="167740"/>
    <lineage>
        <taxon>Eukaryota</taxon>
        <taxon>Fungi</taxon>
        <taxon>Dikarya</taxon>
        <taxon>Ascomycota</taxon>
        <taxon>Pezizomycotina</taxon>
        <taxon>Dothideomycetes</taxon>
        <taxon>Pleosporomycetidae</taxon>
        <taxon>Pleosporales</taxon>
        <taxon>Pleosporineae</taxon>
        <taxon>Pleosporaceae</taxon>
        <taxon>Alternaria</taxon>
        <taxon>Alternaria sect. Alternaria</taxon>
    </lineage>
</organism>
<proteinExistence type="predicted"/>
<gene>
    <name evidence="1" type="ORF">AG0111_0g1386</name>
</gene>
<keyword evidence="2" id="KW-1185">Reference proteome</keyword>
<sequence length="45" mass="5120">MLERIMRSSFPTGETVGLNTSNIKQLPELGDMFFLDRTSTKTLRS</sequence>